<feature type="domain" description="T6SS Phospholipase effector Tle1-like catalytic" evidence="1">
    <location>
        <begin position="13"/>
        <end position="300"/>
    </location>
</feature>
<dbReference type="InterPro" id="IPR018712">
    <property type="entry name" value="Tle1-like_cat"/>
</dbReference>
<dbReference type="RefSeq" id="XP_024397414.1">
    <property type="nucleotide sequence ID" value="XM_024541646.2"/>
</dbReference>
<dbReference type="PANTHER" id="PTHR33840">
    <property type="match status" value="1"/>
</dbReference>
<keyword evidence="4" id="KW-1185">Reference proteome</keyword>
<sequence length="500" mass="57419">MVERNGDTSRNMKKVMVFCDGTWCGQLTGTKTNVKILADAIAGYEVKVGEPLPSTIDSNITVCYFDGEGVQGNFSDYILDGALGGNIKHDCLKAYRVIMDEFENTSGNCEAWLIGLSRGSYTVRSVAGLINNCGIISRSVLQSHLARDEPLTNEEMEDLINRAYDYYRDRTLTYMPDTDYMKEWRKNHSRETERPPIKFMGLFETVGSLGIPSLNPGQGVEYYGTLNFYGKQEEGASGVSGEVERVYQALAVHDRMTAFSPCHVKRDKPNDQFYYNEIKKLGIKYETEERWFPGAHYDLGRQKFMFFKSPSLCAPELKELSFRKWVMEIATRAVQKSISFWLTRLLRIPDIHPETTYSETVLLWMMEKMIDTDSDIFGYLRTTVRSEEVETVPWSLKLYDWLTLKPAPLYNDAYDQLVEKRYLSVFLFPLAHQFLVTIFTRYLLKDRTILDPPLPSAPSSTPPAPPVQFEKSHGFDADLRASARYRSRSYDAYLLEQNIR</sequence>
<dbReference type="STRING" id="3218.A9TGB7"/>
<proteinExistence type="predicted"/>
<evidence type="ECO:0000313" key="4">
    <source>
        <dbReference type="Proteomes" id="UP000006727"/>
    </source>
</evidence>
<accession>A9TGB7</accession>
<dbReference type="EMBL" id="ABEU02000015">
    <property type="protein sequence ID" value="PNR39700.1"/>
    <property type="molecule type" value="Genomic_DNA"/>
</dbReference>
<organism evidence="2">
    <name type="scientific">Physcomitrium patens</name>
    <name type="common">Spreading-leaved earth moss</name>
    <name type="synonym">Physcomitrella patens</name>
    <dbReference type="NCBI Taxonomy" id="3218"/>
    <lineage>
        <taxon>Eukaryota</taxon>
        <taxon>Viridiplantae</taxon>
        <taxon>Streptophyta</taxon>
        <taxon>Embryophyta</taxon>
        <taxon>Bryophyta</taxon>
        <taxon>Bryophytina</taxon>
        <taxon>Bryopsida</taxon>
        <taxon>Funariidae</taxon>
        <taxon>Funariales</taxon>
        <taxon>Funariaceae</taxon>
        <taxon>Physcomitrium</taxon>
    </lineage>
</organism>
<dbReference type="EnsemblPlants" id="Pp3c15_20210V3.4">
    <property type="protein sequence ID" value="PAC:32926588.CDS.1"/>
    <property type="gene ID" value="Pp3c15_20210"/>
</dbReference>
<dbReference type="Pfam" id="PF09994">
    <property type="entry name" value="T6SS_Tle1-like_cat"/>
    <property type="match status" value="1"/>
</dbReference>
<protein>
    <recommendedName>
        <fullName evidence="1">T6SS Phospholipase effector Tle1-like catalytic domain-containing protein</fullName>
    </recommendedName>
</protein>
<evidence type="ECO:0000313" key="3">
    <source>
        <dbReference type="EnsemblPlants" id="PAC:32926585.CDS.1"/>
    </source>
</evidence>
<evidence type="ECO:0000313" key="2">
    <source>
        <dbReference type="EMBL" id="PNR39700.1"/>
    </source>
</evidence>
<dbReference type="OrthoDB" id="1930899at2759"/>
<dbReference type="eggNOG" id="ENOG502RJ8A">
    <property type="taxonomic scope" value="Eukaryota"/>
</dbReference>
<gene>
    <name evidence="3" type="primary">LOC112292812</name>
    <name evidence="2" type="ORF">PHYPA_019979</name>
</gene>
<dbReference type="GeneID" id="112292812"/>
<evidence type="ECO:0000259" key="1">
    <source>
        <dbReference type="Pfam" id="PF09994"/>
    </source>
</evidence>
<dbReference type="Proteomes" id="UP000006727">
    <property type="component" value="Chromosome 15"/>
</dbReference>
<reference evidence="2 4" key="1">
    <citation type="journal article" date="2008" name="Science">
        <title>The Physcomitrella genome reveals evolutionary insights into the conquest of land by plants.</title>
        <authorList>
            <person name="Rensing S."/>
            <person name="Lang D."/>
            <person name="Zimmer A."/>
            <person name="Terry A."/>
            <person name="Salamov A."/>
            <person name="Shapiro H."/>
            <person name="Nishiyama T."/>
            <person name="Perroud P.-F."/>
            <person name="Lindquist E."/>
            <person name="Kamisugi Y."/>
            <person name="Tanahashi T."/>
            <person name="Sakakibara K."/>
            <person name="Fujita T."/>
            <person name="Oishi K."/>
            <person name="Shin-I T."/>
            <person name="Kuroki Y."/>
            <person name="Toyoda A."/>
            <person name="Suzuki Y."/>
            <person name="Hashimoto A."/>
            <person name="Yamaguchi K."/>
            <person name="Sugano A."/>
            <person name="Kohara Y."/>
            <person name="Fujiyama A."/>
            <person name="Anterola A."/>
            <person name="Aoki S."/>
            <person name="Ashton N."/>
            <person name="Barbazuk W.B."/>
            <person name="Barker E."/>
            <person name="Bennetzen J."/>
            <person name="Bezanilla M."/>
            <person name="Blankenship R."/>
            <person name="Cho S.H."/>
            <person name="Dutcher S."/>
            <person name="Estelle M."/>
            <person name="Fawcett J.A."/>
            <person name="Gundlach H."/>
            <person name="Hanada K."/>
            <person name="Heyl A."/>
            <person name="Hicks K.A."/>
            <person name="Hugh J."/>
            <person name="Lohr M."/>
            <person name="Mayer K."/>
            <person name="Melkozernov A."/>
            <person name="Murata T."/>
            <person name="Nelson D."/>
            <person name="Pils B."/>
            <person name="Prigge M."/>
            <person name="Reiss B."/>
            <person name="Renner T."/>
            <person name="Rombauts S."/>
            <person name="Rushton P."/>
            <person name="Sanderfoot A."/>
            <person name="Schween G."/>
            <person name="Shiu S.-H."/>
            <person name="Stueber K."/>
            <person name="Theodoulou F.L."/>
            <person name="Tu H."/>
            <person name="Van de Peer Y."/>
            <person name="Verrier P.J."/>
            <person name="Waters E."/>
            <person name="Wood A."/>
            <person name="Yang L."/>
            <person name="Cove D."/>
            <person name="Cuming A."/>
            <person name="Hasebe M."/>
            <person name="Lucas S."/>
            <person name="Mishler D.B."/>
            <person name="Reski R."/>
            <person name="Grigoriev I."/>
            <person name="Quatrano R.S."/>
            <person name="Boore J.L."/>
        </authorList>
    </citation>
    <scope>NUCLEOTIDE SEQUENCE [LARGE SCALE GENOMIC DNA]</scope>
    <source>
        <strain evidence="3 4">cv. Gransden 2004</strain>
    </source>
</reference>
<dbReference type="Gramene" id="Pp3c15_20210V3.3">
    <property type="protein sequence ID" value="PAC:32926587.CDS.1"/>
    <property type="gene ID" value="Pp3c15_20210"/>
</dbReference>
<name>A9TGB7_PHYPA</name>
<dbReference type="AlphaFoldDB" id="A9TGB7"/>
<reference evidence="3" key="3">
    <citation type="submission" date="2020-12" db="UniProtKB">
        <authorList>
            <consortium name="EnsemblPlants"/>
        </authorList>
    </citation>
    <scope>IDENTIFICATION</scope>
</reference>
<dbReference type="PANTHER" id="PTHR33840:SF1">
    <property type="entry name" value="TLE1 PHOSPHOLIPASE DOMAIN-CONTAINING PROTEIN"/>
    <property type="match status" value="1"/>
</dbReference>
<dbReference type="PaxDb" id="3218-PP1S224_81V6.1"/>
<dbReference type="Gramene" id="Pp3c15_20210V3.4">
    <property type="protein sequence ID" value="PAC:32926588.CDS.1"/>
    <property type="gene ID" value="Pp3c15_20210"/>
</dbReference>
<dbReference type="Gramene" id="Pp3c15_20210V3.1">
    <property type="protein sequence ID" value="PAC:32926585.CDS.1"/>
    <property type="gene ID" value="Pp3c15_20210"/>
</dbReference>
<dbReference type="HOGENOM" id="CLU_517207_0_0_1"/>
<dbReference type="EnsemblPlants" id="Pp3c15_20210V3.3">
    <property type="protein sequence ID" value="PAC:32926587.CDS.1"/>
    <property type="gene ID" value="Pp3c15_20210"/>
</dbReference>
<dbReference type="Gramene" id="Pp3c15_20210V3.2">
    <property type="protein sequence ID" value="PAC:32926586.CDS.1"/>
    <property type="gene ID" value="Pp3c15_20210"/>
</dbReference>
<reference evidence="2 4" key="2">
    <citation type="journal article" date="2018" name="Plant J.">
        <title>The Physcomitrella patens chromosome-scale assembly reveals moss genome structure and evolution.</title>
        <authorList>
            <person name="Lang D."/>
            <person name="Ullrich K.K."/>
            <person name="Murat F."/>
            <person name="Fuchs J."/>
            <person name="Jenkins J."/>
            <person name="Haas F.B."/>
            <person name="Piednoel M."/>
            <person name="Gundlach H."/>
            <person name="Van Bel M."/>
            <person name="Meyberg R."/>
            <person name="Vives C."/>
            <person name="Morata J."/>
            <person name="Symeonidi A."/>
            <person name="Hiss M."/>
            <person name="Muchero W."/>
            <person name="Kamisugi Y."/>
            <person name="Saleh O."/>
            <person name="Blanc G."/>
            <person name="Decker E.L."/>
            <person name="van Gessel N."/>
            <person name="Grimwood J."/>
            <person name="Hayes R.D."/>
            <person name="Graham S.W."/>
            <person name="Gunter L.E."/>
            <person name="McDaniel S.F."/>
            <person name="Hoernstein S.N.W."/>
            <person name="Larsson A."/>
            <person name="Li F.W."/>
            <person name="Perroud P.F."/>
            <person name="Phillips J."/>
            <person name="Ranjan P."/>
            <person name="Rokshar D.S."/>
            <person name="Rothfels C.J."/>
            <person name="Schneider L."/>
            <person name="Shu S."/>
            <person name="Stevenson D.W."/>
            <person name="Thummler F."/>
            <person name="Tillich M."/>
            <person name="Villarreal Aguilar J.C."/>
            <person name="Widiez T."/>
            <person name="Wong G.K."/>
            <person name="Wymore A."/>
            <person name="Zhang Y."/>
            <person name="Zimmer A.D."/>
            <person name="Quatrano R.S."/>
            <person name="Mayer K.F.X."/>
            <person name="Goodstein D."/>
            <person name="Casacuberta J.M."/>
            <person name="Vandepoele K."/>
            <person name="Reski R."/>
            <person name="Cuming A.C."/>
            <person name="Tuskan G.A."/>
            <person name="Maumus F."/>
            <person name="Salse J."/>
            <person name="Schmutz J."/>
            <person name="Rensing S.A."/>
        </authorList>
    </citation>
    <scope>NUCLEOTIDE SEQUENCE [LARGE SCALE GENOMIC DNA]</scope>
    <source>
        <strain evidence="3 4">cv. Gransden 2004</strain>
    </source>
</reference>
<dbReference type="EnsemblPlants" id="Pp3c15_20210V3.1">
    <property type="protein sequence ID" value="PAC:32926585.CDS.1"/>
    <property type="gene ID" value="Pp3c15_20210"/>
</dbReference>
<dbReference type="KEGG" id="ppp:112292812"/>
<dbReference type="EnsemblPlants" id="Pp3c15_20210V3.2">
    <property type="protein sequence ID" value="PAC:32926586.CDS.1"/>
    <property type="gene ID" value="Pp3c15_20210"/>
</dbReference>